<feature type="compositionally biased region" description="Low complexity" evidence="9">
    <location>
        <begin position="453"/>
        <end position="464"/>
    </location>
</feature>
<keyword evidence="5" id="KW-0805">Transcription regulation</keyword>
<evidence type="ECO:0000256" key="4">
    <source>
        <dbReference type="ARBA" id="ARBA00022833"/>
    </source>
</evidence>
<dbReference type="InterPro" id="IPR013087">
    <property type="entry name" value="Znf_C2H2_type"/>
</dbReference>
<organism evidence="11 12">
    <name type="scientific">Coniosporium apollinis</name>
    <dbReference type="NCBI Taxonomy" id="61459"/>
    <lineage>
        <taxon>Eukaryota</taxon>
        <taxon>Fungi</taxon>
        <taxon>Dikarya</taxon>
        <taxon>Ascomycota</taxon>
        <taxon>Pezizomycotina</taxon>
        <taxon>Dothideomycetes</taxon>
        <taxon>Dothideomycetes incertae sedis</taxon>
        <taxon>Coniosporium</taxon>
    </lineage>
</organism>
<evidence type="ECO:0000313" key="11">
    <source>
        <dbReference type="EMBL" id="KAJ9667997.1"/>
    </source>
</evidence>
<evidence type="ECO:0000256" key="8">
    <source>
        <dbReference type="PROSITE-ProRule" id="PRU00042"/>
    </source>
</evidence>
<feature type="region of interest" description="Disordered" evidence="9">
    <location>
        <begin position="447"/>
        <end position="480"/>
    </location>
</feature>
<comment type="subcellular location">
    <subcellularLocation>
        <location evidence="1">Nucleus</location>
    </subcellularLocation>
</comment>
<dbReference type="PANTHER" id="PTHR46179">
    <property type="entry name" value="ZINC FINGER PROTEIN"/>
    <property type="match status" value="1"/>
</dbReference>
<dbReference type="PROSITE" id="PS50157">
    <property type="entry name" value="ZINC_FINGER_C2H2_2"/>
    <property type="match status" value="1"/>
</dbReference>
<evidence type="ECO:0000256" key="7">
    <source>
        <dbReference type="ARBA" id="ARBA00023242"/>
    </source>
</evidence>
<keyword evidence="4" id="KW-0862">Zinc</keyword>
<evidence type="ECO:0000256" key="2">
    <source>
        <dbReference type="ARBA" id="ARBA00022723"/>
    </source>
</evidence>
<dbReference type="EMBL" id="JAPDRL010000009">
    <property type="protein sequence ID" value="KAJ9667997.1"/>
    <property type="molecule type" value="Genomic_DNA"/>
</dbReference>
<proteinExistence type="predicted"/>
<accession>A0ABQ9P062</accession>
<evidence type="ECO:0000256" key="5">
    <source>
        <dbReference type="ARBA" id="ARBA00023015"/>
    </source>
</evidence>
<reference evidence="11" key="1">
    <citation type="submission" date="2022-10" db="EMBL/GenBank/DDBJ databases">
        <title>Culturing micro-colonial fungi from biological soil crusts in the Mojave desert and describing Neophaeococcomyces mojavensis, and introducing the new genera and species Taxawa tesnikishii.</title>
        <authorList>
            <person name="Kurbessoian T."/>
            <person name="Stajich J.E."/>
        </authorList>
    </citation>
    <scope>NUCLEOTIDE SEQUENCE</scope>
    <source>
        <strain evidence="11">TK_1</strain>
    </source>
</reference>
<sequence length="789" mass="86678">MSRHLENVTGAPGTINMRNRWLNLFESFCKETLKHRPGTVPAGPDLERLFLSVPTHLNPLEGRDGAISFGYLKRGLSSVIEGLTFQHTGFHLTSRDSVHMKAVFSQHLKNGVLTKDPTREQLWLTCEIVHRMATALLDHGLTQGTYSWDVLLSKTLGLVLQAALCARAGDIRRSRDWEGMEFMRYEHIDIRLVECDGTERLAALVNIAYSKGFKDDQSNNHKAELWELGSEHNAADAIKLIIVMALRTGAVAETSWDALYTAMRGRSPKAIEWAHPERPLFNAYLSGGVGIDFSRPALAKQQTATLQLAGELTGLLSTPWTHDLRRGAAADIAHLPQPLLFGTSTPAVASALGHRPNTVGKALTDEYIGRSREDNWLLRLDAAEKDTAPDNFGPTFGATPFRPRKRSPDEVIAACVRLNTDPNDPNARKRAKYRLRAEMKEDWVKESIAARGQQQPTSSTSTSPARTEANTPPNLAPSDLVPPHLVPFNMAPLDPTALDSARIDAVEIDSDPNVSLDPALLVLGDYFFGSSSDVTASTPEVDPDVAAETLFVPDANDGLSENMASLDNMDDHEAADILTSDRDVFVTYFSKINTMVGGSRDPPTGFIYACPNKPYGCTWTGPAKTMCNDHFRSCKSTSTEAHLALAKEKDISSSTSAEAHPEPAEGEPVECTMDGCKSTFKSKHYLAEHLRRYHGPPFTERRCGVAGCVSDEVFKTQGALDKHCRVAHSGWIPTRCGVAGCKCLRAFEDPKKLRRHLRTVHKLDDKEMKQYELLHGSVSGATTQRAAPG</sequence>
<evidence type="ECO:0000256" key="1">
    <source>
        <dbReference type="ARBA" id="ARBA00004123"/>
    </source>
</evidence>
<evidence type="ECO:0000259" key="10">
    <source>
        <dbReference type="PROSITE" id="PS50157"/>
    </source>
</evidence>
<dbReference type="InterPro" id="IPR051061">
    <property type="entry name" value="Zinc_finger_trans_reg"/>
</dbReference>
<dbReference type="SMART" id="SM00355">
    <property type="entry name" value="ZnF_C2H2"/>
    <property type="match status" value="3"/>
</dbReference>
<dbReference type="Gene3D" id="3.30.160.60">
    <property type="entry name" value="Classic Zinc Finger"/>
    <property type="match status" value="1"/>
</dbReference>
<comment type="caution">
    <text evidence="11">The sequence shown here is derived from an EMBL/GenBank/DDBJ whole genome shotgun (WGS) entry which is preliminary data.</text>
</comment>
<name>A0ABQ9P062_9PEZI</name>
<dbReference type="PROSITE" id="PS00028">
    <property type="entry name" value="ZINC_FINGER_C2H2_1"/>
    <property type="match status" value="1"/>
</dbReference>
<keyword evidence="12" id="KW-1185">Reference proteome</keyword>
<dbReference type="Proteomes" id="UP001172684">
    <property type="component" value="Unassembled WGS sequence"/>
</dbReference>
<keyword evidence="7" id="KW-0539">Nucleus</keyword>
<evidence type="ECO:0000256" key="6">
    <source>
        <dbReference type="ARBA" id="ARBA00023163"/>
    </source>
</evidence>
<keyword evidence="6" id="KW-0804">Transcription</keyword>
<evidence type="ECO:0000313" key="12">
    <source>
        <dbReference type="Proteomes" id="UP001172684"/>
    </source>
</evidence>
<evidence type="ECO:0000256" key="9">
    <source>
        <dbReference type="SAM" id="MobiDB-lite"/>
    </source>
</evidence>
<keyword evidence="2" id="KW-0479">Metal-binding</keyword>
<keyword evidence="3 8" id="KW-0863">Zinc-finger</keyword>
<feature type="domain" description="C2H2-type" evidence="10">
    <location>
        <begin position="734"/>
        <end position="766"/>
    </location>
</feature>
<evidence type="ECO:0000256" key="3">
    <source>
        <dbReference type="ARBA" id="ARBA00022771"/>
    </source>
</evidence>
<dbReference type="PANTHER" id="PTHR46179:SF13">
    <property type="entry name" value="C2H2-TYPE DOMAIN-CONTAINING PROTEIN"/>
    <property type="match status" value="1"/>
</dbReference>
<protein>
    <recommendedName>
        <fullName evidence="10">C2H2-type domain-containing protein</fullName>
    </recommendedName>
</protein>
<gene>
    <name evidence="11" type="ORF">H2201_001802</name>
</gene>
<feature type="region of interest" description="Disordered" evidence="9">
    <location>
        <begin position="647"/>
        <end position="670"/>
    </location>
</feature>